<reference evidence="5 6" key="1">
    <citation type="submission" date="2016-11" db="EMBL/GenBank/DDBJ databases">
        <authorList>
            <person name="Varghese N."/>
            <person name="Submissions S."/>
        </authorList>
    </citation>
    <scope>NUCLEOTIDE SEQUENCE [LARGE SCALE GENOMIC DNA]</scope>
    <source>
        <strain evidence="5 6">DSM 28249</strain>
    </source>
</reference>
<evidence type="ECO:0000313" key="5">
    <source>
        <dbReference type="EMBL" id="SHL54320.1"/>
    </source>
</evidence>
<evidence type="ECO:0000256" key="2">
    <source>
        <dbReference type="ARBA" id="ARBA00023008"/>
    </source>
</evidence>
<dbReference type="PANTHER" id="PTHR12151:SF25">
    <property type="entry name" value="LINALOOL DEHYDRATASE_ISOMERASE DOMAIN-CONTAINING PROTEIN"/>
    <property type="match status" value="1"/>
</dbReference>
<evidence type="ECO:0000313" key="6">
    <source>
        <dbReference type="Proteomes" id="UP000322545"/>
    </source>
</evidence>
<organism evidence="5 6">
    <name type="scientific">Roseovarius litoreus</name>
    <dbReference type="NCBI Taxonomy" id="1155722"/>
    <lineage>
        <taxon>Bacteria</taxon>
        <taxon>Pseudomonadati</taxon>
        <taxon>Pseudomonadota</taxon>
        <taxon>Alphaproteobacteria</taxon>
        <taxon>Rhodobacterales</taxon>
        <taxon>Roseobacteraceae</taxon>
        <taxon>Roseovarius</taxon>
    </lineage>
</organism>
<dbReference type="InterPro" id="IPR003782">
    <property type="entry name" value="SCO1/SenC"/>
</dbReference>
<dbReference type="GO" id="GO:0046872">
    <property type="term" value="F:metal ion binding"/>
    <property type="evidence" value="ECO:0007669"/>
    <property type="project" value="UniProtKB-KW"/>
</dbReference>
<dbReference type="EMBL" id="FRCB01000001">
    <property type="protein sequence ID" value="SHL54320.1"/>
    <property type="molecule type" value="Genomic_DNA"/>
</dbReference>
<feature type="binding site" evidence="3">
    <location>
        <position position="84"/>
    </location>
    <ligand>
        <name>Cu cation</name>
        <dbReference type="ChEBI" id="CHEBI:23378"/>
    </ligand>
</feature>
<keyword evidence="4" id="KW-1015">Disulfide bond</keyword>
<protein>
    <submittedName>
        <fullName evidence="5">Protein SCO1/2</fullName>
    </submittedName>
</protein>
<feature type="binding site" evidence="3">
    <location>
        <position position="80"/>
    </location>
    <ligand>
        <name>Cu cation</name>
        <dbReference type="ChEBI" id="CHEBI:23378"/>
    </ligand>
</feature>
<keyword evidence="6" id="KW-1185">Reference proteome</keyword>
<dbReference type="AlphaFoldDB" id="A0A1M7BH59"/>
<keyword evidence="2 3" id="KW-0186">Copper</keyword>
<evidence type="ECO:0000256" key="1">
    <source>
        <dbReference type="ARBA" id="ARBA00010996"/>
    </source>
</evidence>
<dbReference type="Pfam" id="PF02630">
    <property type="entry name" value="SCO1-SenC"/>
    <property type="match status" value="1"/>
</dbReference>
<dbReference type="InterPro" id="IPR036249">
    <property type="entry name" value="Thioredoxin-like_sf"/>
</dbReference>
<sequence length="208" mass="22630">MTRISAIAAAIAALAGLGAFYLMGSGSGGDDRFAQCREGQVAGGAQIGGPFTLVSETGETVTDAEVVDQPALIYFGYTFCPDVCPLDASRNAVAVEILEERGQIVKPVFISVDPERDTPEVLDDFTANLHPRMLGLTGSPEQVKAASQAYRTYFNKQEPTPGQEDFYLVDHSTFTYLTLPEYGFVEFFRRETTPEQMADRVGCFLDAM</sequence>
<dbReference type="PANTHER" id="PTHR12151">
    <property type="entry name" value="ELECTRON TRANSPORT PROTIN SCO1/SENC FAMILY MEMBER"/>
    <property type="match status" value="1"/>
</dbReference>
<dbReference type="Proteomes" id="UP000322545">
    <property type="component" value="Unassembled WGS sequence"/>
</dbReference>
<dbReference type="CDD" id="cd02968">
    <property type="entry name" value="SCO"/>
    <property type="match status" value="1"/>
</dbReference>
<feature type="binding site" evidence="3">
    <location>
        <position position="171"/>
    </location>
    <ligand>
        <name>Cu cation</name>
        <dbReference type="ChEBI" id="CHEBI:23378"/>
    </ligand>
</feature>
<dbReference type="FunFam" id="3.40.30.10:FF:000013">
    <property type="entry name" value="Blast:Protein SCO1 homolog, mitochondrial"/>
    <property type="match status" value="1"/>
</dbReference>
<gene>
    <name evidence="5" type="ORF">SAMN05443432_101829</name>
</gene>
<dbReference type="RefSeq" id="WP_149778341.1">
    <property type="nucleotide sequence ID" value="NZ_FRCB01000001.1"/>
</dbReference>
<comment type="similarity">
    <text evidence="1">Belongs to the SCO1/2 family.</text>
</comment>
<dbReference type="SUPFAM" id="SSF52833">
    <property type="entry name" value="Thioredoxin-like"/>
    <property type="match status" value="1"/>
</dbReference>
<name>A0A1M7BH59_9RHOB</name>
<evidence type="ECO:0000256" key="4">
    <source>
        <dbReference type="PIRSR" id="PIRSR603782-2"/>
    </source>
</evidence>
<dbReference type="Gene3D" id="3.40.30.10">
    <property type="entry name" value="Glutaredoxin"/>
    <property type="match status" value="1"/>
</dbReference>
<evidence type="ECO:0000256" key="3">
    <source>
        <dbReference type="PIRSR" id="PIRSR603782-1"/>
    </source>
</evidence>
<proteinExistence type="inferred from homology"/>
<accession>A0A1M7BH59</accession>
<keyword evidence="3" id="KW-0479">Metal-binding</keyword>
<feature type="disulfide bond" description="Redox-active" evidence="4">
    <location>
        <begin position="80"/>
        <end position="84"/>
    </location>
</feature>